<proteinExistence type="predicted"/>
<gene>
    <name evidence="5" type="ORF">QDX21_05420</name>
</gene>
<dbReference type="EC" id="3.1.2.4" evidence="2"/>
<evidence type="ECO:0000313" key="5">
    <source>
        <dbReference type="EMBL" id="WGH94228.1"/>
    </source>
</evidence>
<dbReference type="SUPFAM" id="SSF52096">
    <property type="entry name" value="ClpP/crotonase"/>
    <property type="match status" value="1"/>
</dbReference>
<dbReference type="Proteomes" id="UP001224674">
    <property type="component" value="Chromosome"/>
</dbReference>
<dbReference type="AlphaFoldDB" id="A0AAJ6DFB5"/>
<dbReference type="Pfam" id="PF16113">
    <property type="entry name" value="ECH_2"/>
    <property type="match status" value="1"/>
</dbReference>
<feature type="domain" description="Enoyl-CoA hydratase/isomerase" evidence="4">
    <location>
        <begin position="18"/>
        <end position="344"/>
    </location>
</feature>
<keyword evidence="3" id="KW-0378">Hydrolase</keyword>
<dbReference type="EMBL" id="CP122566">
    <property type="protein sequence ID" value="WGH94228.1"/>
    <property type="molecule type" value="Genomic_DNA"/>
</dbReference>
<dbReference type="GO" id="GO:0005829">
    <property type="term" value="C:cytosol"/>
    <property type="evidence" value="ECO:0007669"/>
    <property type="project" value="TreeGrafter"/>
</dbReference>
<reference evidence="5 6" key="1">
    <citation type="submission" date="2023-03" db="EMBL/GenBank/DDBJ databases">
        <title>Complete genome sequences of several Auritidibacter ignavus strains isolated from ear infections.</title>
        <authorList>
            <person name="Baehr T."/>
            <person name="Baumhoegger A.M."/>
        </authorList>
    </citation>
    <scope>NUCLEOTIDE SEQUENCE [LARGE SCALE GENOMIC DNA]</scope>
    <source>
        <strain evidence="5 6">BABAE-6</strain>
    </source>
</reference>
<dbReference type="PANTHER" id="PTHR43176">
    <property type="entry name" value="3-HYDROXYISOBUTYRYL-COA HYDROLASE-RELATED"/>
    <property type="match status" value="1"/>
</dbReference>
<protein>
    <recommendedName>
        <fullName evidence="2">3-hydroxyisobutyryl-CoA hydrolase</fullName>
        <ecNumber evidence="2">3.1.2.4</ecNumber>
    </recommendedName>
</protein>
<organism evidence="5 6">
    <name type="scientific">Auritidibacter ignavus</name>
    <dbReference type="NCBI Taxonomy" id="678932"/>
    <lineage>
        <taxon>Bacteria</taxon>
        <taxon>Bacillati</taxon>
        <taxon>Actinomycetota</taxon>
        <taxon>Actinomycetes</taxon>
        <taxon>Micrococcales</taxon>
        <taxon>Micrococcaceae</taxon>
        <taxon>Auritidibacter</taxon>
    </lineage>
</organism>
<dbReference type="RefSeq" id="WP_279675313.1">
    <property type="nucleotide sequence ID" value="NZ_CP122566.1"/>
</dbReference>
<dbReference type="GO" id="GO:0006574">
    <property type="term" value="P:L-valine catabolic process"/>
    <property type="evidence" value="ECO:0007669"/>
    <property type="project" value="TreeGrafter"/>
</dbReference>
<dbReference type="Gene3D" id="3.90.226.10">
    <property type="entry name" value="2-enoyl-CoA Hydratase, Chain A, domain 1"/>
    <property type="match status" value="1"/>
</dbReference>
<dbReference type="InterPro" id="IPR045004">
    <property type="entry name" value="ECH_dom"/>
</dbReference>
<evidence type="ECO:0000256" key="2">
    <source>
        <dbReference type="ARBA" id="ARBA00011915"/>
    </source>
</evidence>
<evidence type="ECO:0000256" key="1">
    <source>
        <dbReference type="ARBA" id="ARBA00001709"/>
    </source>
</evidence>
<name>A0AAJ6DFB5_9MICC</name>
<keyword evidence="6" id="KW-1185">Reference proteome</keyword>
<dbReference type="GO" id="GO:0003860">
    <property type="term" value="F:3-hydroxyisobutyryl-CoA hydrolase activity"/>
    <property type="evidence" value="ECO:0007669"/>
    <property type="project" value="UniProtKB-EC"/>
</dbReference>
<dbReference type="NCBIfam" id="NF004127">
    <property type="entry name" value="PRK05617.1"/>
    <property type="match status" value="1"/>
</dbReference>
<dbReference type="InterPro" id="IPR029045">
    <property type="entry name" value="ClpP/crotonase-like_dom_sf"/>
</dbReference>
<accession>A0AAJ6DFB5</accession>
<dbReference type="InterPro" id="IPR032259">
    <property type="entry name" value="HIBYL-CoA-H"/>
</dbReference>
<sequence length="358" mass="38418">MTENHSEHVIAEVRGSLGIITLNKPQAMNSLSLEMVRTITATLQQFRENPAVVSVALRGAGDRGFCAGGDVVALYHQVVNDPRDASPFFMAEYQLDHAISVYPKPVLAVMNGVVLGGGVGLAGPSSHRIVTETTRLGMPETGIGFSPDVAGVNYLAQAPGLLGRHLALTGAHISAADVLHIGMADYFVNDESIEELLDAVSQISTADQLDPTIRQFQAEPGQSELATQAEWIDRVYDADTVEQMLSNVSGLVENHPDHPAGKALRALQRNSPTGMKVALEAVKRAGDQTIGETLAQDLRTTMNAAYGHDLREGIRAQLVDKDRNPRWKPAELSQVSQQLVNSFFDPVDGVADLELNGG</sequence>
<dbReference type="CDD" id="cd06558">
    <property type="entry name" value="crotonase-like"/>
    <property type="match status" value="1"/>
</dbReference>
<evidence type="ECO:0000259" key="4">
    <source>
        <dbReference type="Pfam" id="PF16113"/>
    </source>
</evidence>
<evidence type="ECO:0000256" key="3">
    <source>
        <dbReference type="ARBA" id="ARBA00022801"/>
    </source>
</evidence>
<comment type="catalytic activity">
    <reaction evidence="1">
        <text>3-hydroxy-2-methylpropanoyl-CoA + H2O = 3-hydroxy-2-methylpropanoate + CoA + H(+)</text>
        <dbReference type="Rhea" id="RHEA:20888"/>
        <dbReference type="ChEBI" id="CHEBI:11805"/>
        <dbReference type="ChEBI" id="CHEBI:15377"/>
        <dbReference type="ChEBI" id="CHEBI:15378"/>
        <dbReference type="ChEBI" id="CHEBI:57287"/>
        <dbReference type="ChEBI" id="CHEBI:57340"/>
        <dbReference type="EC" id="3.1.2.4"/>
    </reaction>
</comment>
<evidence type="ECO:0000313" key="6">
    <source>
        <dbReference type="Proteomes" id="UP001224674"/>
    </source>
</evidence>
<dbReference type="PANTHER" id="PTHR43176:SF3">
    <property type="entry name" value="3-HYDROXYISOBUTYRYL-COA HYDROLASE, MITOCHONDRIAL"/>
    <property type="match status" value="1"/>
</dbReference>